<dbReference type="Pfam" id="PF14568">
    <property type="entry name" value="SUKH_6"/>
    <property type="match status" value="1"/>
</dbReference>
<proteinExistence type="predicted"/>
<dbReference type="SUPFAM" id="SSF160631">
    <property type="entry name" value="SMI1/KNR4-like"/>
    <property type="match status" value="1"/>
</dbReference>
<dbReference type="AlphaFoldDB" id="A0A1Y5Y787"/>
<dbReference type="Gene3D" id="3.40.1580.10">
    <property type="entry name" value="SMI1/KNR4-like"/>
    <property type="match status" value="1"/>
</dbReference>
<evidence type="ECO:0000313" key="1">
    <source>
        <dbReference type="EMBL" id="SMD25779.1"/>
    </source>
</evidence>
<keyword evidence="2" id="KW-1185">Reference proteome</keyword>
<dbReference type="RefSeq" id="WP_084433631.1">
    <property type="nucleotide sequence ID" value="NZ_FWXV01000012.1"/>
</dbReference>
<organism evidence="1 2">
    <name type="scientific">Kibdelosporangium aridum</name>
    <dbReference type="NCBI Taxonomy" id="2030"/>
    <lineage>
        <taxon>Bacteria</taxon>
        <taxon>Bacillati</taxon>
        <taxon>Actinomycetota</taxon>
        <taxon>Actinomycetes</taxon>
        <taxon>Pseudonocardiales</taxon>
        <taxon>Pseudonocardiaceae</taxon>
        <taxon>Kibdelosporangium</taxon>
    </lineage>
</organism>
<dbReference type="Proteomes" id="UP000192674">
    <property type="component" value="Unassembled WGS sequence"/>
</dbReference>
<dbReference type="OrthoDB" id="5572373at2"/>
<protein>
    <recommendedName>
        <fullName evidence="3">SMI1/KNR4 family protein</fullName>
    </recommendedName>
</protein>
<name>A0A1Y5Y787_KIBAR</name>
<evidence type="ECO:0008006" key="3">
    <source>
        <dbReference type="Google" id="ProtNLM"/>
    </source>
</evidence>
<evidence type="ECO:0000313" key="2">
    <source>
        <dbReference type="Proteomes" id="UP000192674"/>
    </source>
</evidence>
<gene>
    <name evidence="1" type="ORF">SAMN05661093_09358</name>
</gene>
<accession>A0A1Y5Y787</accession>
<dbReference type="EMBL" id="FWXV01000012">
    <property type="protein sequence ID" value="SMD25779.1"/>
    <property type="molecule type" value="Genomic_DNA"/>
</dbReference>
<reference evidence="1 2" key="1">
    <citation type="submission" date="2017-04" db="EMBL/GenBank/DDBJ databases">
        <authorList>
            <person name="Afonso C.L."/>
            <person name="Miller P.J."/>
            <person name="Scott M.A."/>
            <person name="Spackman E."/>
            <person name="Goraichik I."/>
            <person name="Dimitrov K.M."/>
            <person name="Suarez D.L."/>
            <person name="Swayne D.E."/>
        </authorList>
    </citation>
    <scope>NUCLEOTIDE SEQUENCE [LARGE SCALE GENOMIC DNA]</scope>
    <source>
        <strain evidence="1 2">DSM 43828</strain>
    </source>
</reference>
<sequence length="183" mass="21029">MTGPRDLVNRIAAAVGWTGSVSPELDWDVVEGRLGTRLPADYKQFMERFPSGMFRNSIRIFNPSKDAANMARFTAEFERILEWVRIVRNEFADFASYPPFPEPKGVIPFAGIAAGGSLFWVPWTADPDKWHVVYQSGHSPDDWTRTRRSMTDVMLEFVTSRSTRNILGWDMSERDRSFEPFDL</sequence>
<dbReference type="InterPro" id="IPR037883">
    <property type="entry name" value="Knr4/Smi1-like_sf"/>
</dbReference>